<dbReference type="OrthoDB" id="64893at2759"/>
<dbReference type="STRING" id="400727.A0A2T7PSQ5"/>
<dbReference type="EMBL" id="PZQS01000002">
    <property type="protein sequence ID" value="PVD36417.1"/>
    <property type="molecule type" value="Genomic_DNA"/>
</dbReference>
<dbReference type="AlphaFoldDB" id="A0A2T7PSQ5"/>
<feature type="region of interest" description="Disordered" evidence="1">
    <location>
        <begin position="302"/>
        <end position="335"/>
    </location>
</feature>
<organism evidence="3 4">
    <name type="scientific">Pomacea canaliculata</name>
    <name type="common">Golden apple snail</name>
    <dbReference type="NCBI Taxonomy" id="400727"/>
    <lineage>
        <taxon>Eukaryota</taxon>
        <taxon>Metazoa</taxon>
        <taxon>Spiralia</taxon>
        <taxon>Lophotrochozoa</taxon>
        <taxon>Mollusca</taxon>
        <taxon>Gastropoda</taxon>
        <taxon>Caenogastropoda</taxon>
        <taxon>Architaenioglossa</taxon>
        <taxon>Ampullarioidea</taxon>
        <taxon>Ampullariidae</taxon>
        <taxon>Pomacea</taxon>
    </lineage>
</organism>
<sequence length="364" mass="39630">MVEPPTRSSLWRYGFGTPVNFYDDDVNCGGFQVQHVNNEGMCGVCGDPWNAPTPRDNEAGGTLAPNPLPVRVYKKGGFIPVAVDSTSELLGKYEFRLCKLESNKETPDQHCFDQYRLSIVESEYGQSYQISQSGGLISLHLKLPEDMVCSHCLLQWRHITGFKTNRQGCVQCGTEEPQCNYCKGCGDQEWYQGCADIAVIDVMGSHPAVLGVLTQQELKDKWEAFLKNCTVGGDDKKGPSSIDNKINISYIFSESTSSDFASSLWQNVTDAPSTKLAVTFPITATATVTGKIETATTLQPSLSSPISCAADPKSQPSPIESSPRNDKEGNHPVANTHTVLLLPTVGDSKLVPPTKTPELNCLLS</sequence>
<accession>A0A2T7PSQ5</accession>
<feature type="domain" description="Chitin-binding type-4" evidence="2">
    <location>
        <begin position="29"/>
        <end position="197"/>
    </location>
</feature>
<dbReference type="Pfam" id="PF03067">
    <property type="entry name" value="LPMO_10"/>
    <property type="match status" value="1"/>
</dbReference>
<evidence type="ECO:0000256" key="1">
    <source>
        <dbReference type="SAM" id="MobiDB-lite"/>
    </source>
</evidence>
<keyword evidence="4" id="KW-1185">Reference proteome</keyword>
<feature type="region of interest" description="Disordered" evidence="1">
    <location>
        <begin position="345"/>
        <end position="364"/>
    </location>
</feature>
<reference evidence="3 4" key="1">
    <citation type="submission" date="2018-04" db="EMBL/GenBank/DDBJ databases">
        <title>The genome of golden apple snail Pomacea canaliculata provides insight into stress tolerance and invasive adaptation.</title>
        <authorList>
            <person name="Liu C."/>
            <person name="Liu B."/>
            <person name="Ren Y."/>
            <person name="Zhang Y."/>
            <person name="Wang H."/>
            <person name="Li S."/>
            <person name="Jiang F."/>
            <person name="Yin L."/>
            <person name="Zhang G."/>
            <person name="Qian W."/>
            <person name="Fan W."/>
        </authorList>
    </citation>
    <scope>NUCLEOTIDE SEQUENCE [LARGE SCALE GENOMIC DNA]</scope>
    <source>
        <strain evidence="3">SZHN2017</strain>
        <tissue evidence="3">Muscle</tissue>
    </source>
</reference>
<gene>
    <name evidence="3" type="ORF">C0Q70_03400</name>
</gene>
<name>A0A2T7PSQ5_POMCA</name>
<dbReference type="Proteomes" id="UP000245119">
    <property type="component" value="Linkage Group LG2"/>
</dbReference>
<evidence type="ECO:0000259" key="2">
    <source>
        <dbReference type="Pfam" id="PF03067"/>
    </source>
</evidence>
<proteinExistence type="predicted"/>
<evidence type="ECO:0000313" key="4">
    <source>
        <dbReference type="Proteomes" id="UP000245119"/>
    </source>
</evidence>
<dbReference type="InterPro" id="IPR004302">
    <property type="entry name" value="Cellulose/chitin-bd_N"/>
</dbReference>
<comment type="caution">
    <text evidence="3">The sequence shown here is derived from an EMBL/GenBank/DDBJ whole genome shotgun (WGS) entry which is preliminary data.</text>
</comment>
<protein>
    <recommendedName>
        <fullName evidence="2">Chitin-binding type-4 domain-containing protein</fullName>
    </recommendedName>
</protein>
<evidence type="ECO:0000313" key="3">
    <source>
        <dbReference type="EMBL" id="PVD36417.1"/>
    </source>
</evidence>